<dbReference type="InterPro" id="IPR000421">
    <property type="entry name" value="FA58C"/>
</dbReference>
<dbReference type="Proteomes" id="UP001159428">
    <property type="component" value="Unassembled WGS sequence"/>
</dbReference>
<dbReference type="Gene3D" id="2.60.120.260">
    <property type="entry name" value="Galactose-binding domain-like"/>
    <property type="match status" value="2"/>
</dbReference>
<dbReference type="Pfam" id="PF00754">
    <property type="entry name" value="F5_F8_type_C"/>
    <property type="match status" value="2"/>
</dbReference>
<reference evidence="2 3" key="1">
    <citation type="submission" date="2022-05" db="EMBL/GenBank/DDBJ databases">
        <authorList>
            <consortium name="Genoscope - CEA"/>
            <person name="William W."/>
        </authorList>
    </citation>
    <scope>NUCLEOTIDE SEQUENCE [LARGE SCALE GENOMIC DNA]</scope>
</reference>
<dbReference type="SUPFAM" id="SSF49899">
    <property type="entry name" value="Concanavalin A-like lectins/glucanases"/>
    <property type="match status" value="1"/>
</dbReference>
<dbReference type="FunFam" id="2.60.120.260:FF:000016">
    <property type="entry name" value="Contactin-associated protein-like 4 isoform 1"/>
    <property type="match status" value="2"/>
</dbReference>
<gene>
    <name evidence="2" type="ORF">PMEA_00023376</name>
</gene>
<dbReference type="InterPro" id="IPR008979">
    <property type="entry name" value="Galactose-bd-like_sf"/>
</dbReference>
<dbReference type="PROSITE" id="PS01285">
    <property type="entry name" value="FA58C_1"/>
    <property type="match status" value="1"/>
</dbReference>
<dbReference type="Pfam" id="PF13385">
    <property type="entry name" value="Laminin_G_3"/>
    <property type="match status" value="1"/>
</dbReference>
<evidence type="ECO:0000259" key="1">
    <source>
        <dbReference type="PROSITE" id="PS50022"/>
    </source>
</evidence>
<proteinExistence type="predicted"/>
<dbReference type="PROSITE" id="PS01286">
    <property type="entry name" value="FA58C_2"/>
    <property type="match status" value="2"/>
</dbReference>
<feature type="domain" description="F5/8 type C" evidence="1">
    <location>
        <begin position="300"/>
        <end position="450"/>
    </location>
</feature>
<dbReference type="SUPFAM" id="SSF49785">
    <property type="entry name" value="Galactose-binding domain-like"/>
    <property type="match status" value="2"/>
</dbReference>
<dbReference type="SMART" id="SM00231">
    <property type="entry name" value="FA58C"/>
    <property type="match status" value="2"/>
</dbReference>
<dbReference type="AlphaFoldDB" id="A0AAU9XHX9"/>
<dbReference type="InterPro" id="IPR013320">
    <property type="entry name" value="ConA-like_dom_sf"/>
</dbReference>
<protein>
    <recommendedName>
        <fullName evidence="1">F5/8 type C domain-containing protein</fullName>
    </recommendedName>
</protein>
<accession>A0AAU9XHX9</accession>
<evidence type="ECO:0000313" key="2">
    <source>
        <dbReference type="EMBL" id="CAH3147401.1"/>
    </source>
</evidence>
<keyword evidence="3" id="KW-1185">Reference proteome</keyword>
<dbReference type="Gene3D" id="2.60.120.200">
    <property type="match status" value="1"/>
</dbReference>
<evidence type="ECO:0000313" key="3">
    <source>
        <dbReference type="Proteomes" id="UP001159428"/>
    </source>
</evidence>
<dbReference type="CDD" id="cd00057">
    <property type="entry name" value="FA58C"/>
    <property type="match status" value="2"/>
</dbReference>
<feature type="domain" description="F5/8 type C" evidence="1">
    <location>
        <begin position="145"/>
        <end position="297"/>
    </location>
</feature>
<dbReference type="EMBL" id="CALNXJ010000043">
    <property type="protein sequence ID" value="CAH3147401.1"/>
    <property type="molecule type" value="Genomic_DNA"/>
</dbReference>
<dbReference type="PANTHER" id="PTHR24543">
    <property type="entry name" value="MULTICOPPER OXIDASE-RELATED"/>
    <property type="match status" value="1"/>
</dbReference>
<sequence length="450" mass="50933">MTMLCWLFPGGQDGPLFNYRNTGSWGVHLWVVAGKLFVRFTKRDYSFTNALLHTELKPEDGWKFVGASYDSSSGDARLWVDGNEVQKLNIGTNLLLATQDSVRMGVKIGDGRFFKGRIAQMQVYNVALSQEQIQAIRSKTQVAECQKPLGMERGFITNAQITASSQWDANHAAVQARLHFKAGGGKQGAWSARPNNQNQWLKVDLGSESDIKIIGTQGRNAYNQWVTSYKLDYSNDDSSFQYYRDPGSNIDKVFTANKDRDTVVYHKLTLPMKVRYIRVIPWTWHSHISMRMELYGCLGCHSPLGMESRAISDVQISASSQWDANHAAIQGRLNFQAGGGKQGGWSAKANNQNQWLQADLRKVRKVTHLATQGRNGNSQWVKSYKVEFSNDGSTFQFYKEQGADKIFSANNDRDTIVYNFLSSPITARFVRIHPWTYQSHISMRMEIYGC</sequence>
<organism evidence="2 3">
    <name type="scientific">Pocillopora meandrina</name>
    <dbReference type="NCBI Taxonomy" id="46732"/>
    <lineage>
        <taxon>Eukaryota</taxon>
        <taxon>Metazoa</taxon>
        <taxon>Cnidaria</taxon>
        <taxon>Anthozoa</taxon>
        <taxon>Hexacorallia</taxon>
        <taxon>Scleractinia</taxon>
        <taxon>Astrocoeniina</taxon>
        <taxon>Pocilloporidae</taxon>
        <taxon>Pocillopora</taxon>
    </lineage>
</organism>
<dbReference type="PROSITE" id="PS50022">
    <property type="entry name" value="FA58C_3"/>
    <property type="match status" value="2"/>
</dbReference>
<dbReference type="PANTHER" id="PTHR24543:SF325">
    <property type="entry name" value="F5_8 TYPE C DOMAIN-CONTAINING PROTEIN"/>
    <property type="match status" value="1"/>
</dbReference>
<comment type="caution">
    <text evidence="2">The sequence shown here is derived from an EMBL/GenBank/DDBJ whole genome shotgun (WGS) entry which is preliminary data.</text>
</comment>
<name>A0AAU9XHX9_9CNID</name>